<feature type="domain" description="SWIM-type" evidence="1">
    <location>
        <begin position="9"/>
        <end position="29"/>
    </location>
</feature>
<organism evidence="2">
    <name type="scientific">marine sediment metagenome</name>
    <dbReference type="NCBI Taxonomy" id="412755"/>
    <lineage>
        <taxon>unclassified sequences</taxon>
        <taxon>metagenomes</taxon>
        <taxon>ecological metagenomes</taxon>
    </lineage>
</organism>
<dbReference type="GO" id="GO:0008270">
    <property type="term" value="F:zinc ion binding"/>
    <property type="evidence" value="ECO:0007669"/>
    <property type="project" value="InterPro"/>
</dbReference>
<dbReference type="EMBL" id="BARS01046788">
    <property type="protein sequence ID" value="GAG32966.1"/>
    <property type="molecule type" value="Genomic_DNA"/>
</dbReference>
<sequence>IEARRYGLATCECYLGQKYILCKHMAAVAVYAVMGGKKLSKDEKEFVVHEKYSNRKGELSKEELLETKKAITSAMRYIKPYRGPSRIWFAYQNSLNEGCVRLSNLVSNLPISIQTAELLVNVLLRLDKKLIGGVDDSNGTVGGFIHEVVGMLQEFAKLDPQCIKAFKKLCGRETCFYWEEPLIKIFDEG</sequence>
<dbReference type="Pfam" id="PF04434">
    <property type="entry name" value="SWIM"/>
    <property type="match status" value="1"/>
</dbReference>
<accession>X0Y7W7</accession>
<proteinExistence type="predicted"/>
<reference evidence="2" key="1">
    <citation type="journal article" date="2014" name="Front. Microbiol.">
        <title>High frequency of phylogenetically diverse reductive dehalogenase-homologous genes in deep subseafloor sedimentary metagenomes.</title>
        <authorList>
            <person name="Kawai M."/>
            <person name="Futagami T."/>
            <person name="Toyoda A."/>
            <person name="Takaki Y."/>
            <person name="Nishi S."/>
            <person name="Hori S."/>
            <person name="Arai W."/>
            <person name="Tsubouchi T."/>
            <person name="Morono Y."/>
            <person name="Uchiyama I."/>
            <person name="Ito T."/>
            <person name="Fujiyama A."/>
            <person name="Inagaki F."/>
            <person name="Takami H."/>
        </authorList>
    </citation>
    <scope>NUCLEOTIDE SEQUENCE</scope>
    <source>
        <strain evidence="2">Expedition CK06-06</strain>
    </source>
</reference>
<comment type="caution">
    <text evidence="2">The sequence shown here is derived from an EMBL/GenBank/DDBJ whole genome shotgun (WGS) entry which is preliminary data.</text>
</comment>
<evidence type="ECO:0000259" key="1">
    <source>
        <dbReference type="Pfam" id="PF04434"/>
    </source>
</evidence>
<dbReference type="InterPro" id="IPR007527">
    <property type="entry name" value="Znf_SWIM"/>
</dbReference>
<evidence type="ECO:0000313" key="2">
    <source>
        <dbReference type="EMBL" id="GAG32966.1"/>
    </source>
</evidence>
<dbReference type="AlphaFoldDB" id="X0Y7W7"/>
<gene>
    <name evidence="2" type="ORF">S01H1_70368</name>
</gene>
<protein>
    <recommendedName>
        <fullName evidence="1">SWIM-type domain-containing protein</fullName>
    </recommendedName>
</protein>
<feature type="non-terminal residue" evidence="2">
    <location>
        <position position="1"/>
    </location>
</feature>
<name>X0Y7W7_9ZZZZ</name>